<evidence type="ECO:0000256" key="1">
    <source>
        <dbReference type="SAM" id="MobiDB-lite"/>
    </source>
</evidence>
<dbReference type="SMART" id="SM01163">
    <property type="entry name" value="DUF1785"/>
    <property type="match status" value="1"/>
</dbReference>
<dbReference type="AlphaFoldDB" id="A0A5N6TML8"/>
<dbReference type="OrthoDB" id="10252740at2759"/>
<dbReference type="EMBL" id="ML742212">
    <property type="protein sequence ID" value="KAE8147341.1"/>
    <property type="molecule type" value="Genomic_DNA"/>
</dbReference>
<dbReference type="PANTHER" id="PTHR22891">
    <property type="entry name" value="EUKARYOTIC TRANSLATION INITIATION FACTOR 2C"/>
    <property type="match status" value="1"/>
</dbReference>
<proteinExistence type="predicted"/>
<dbReference type="Pfam" id="PF02171">
    <property type="entry name" value="Piwi"/>
    <property type="match status" value="1"/>
</dbReference>
<dbReference type="CDD" id="cd04657">
    <property type="entry name" value="Piwi_ago-like"/>
    <property type="match status" value="1"/>
</dbReference>
<reference evidence="3 4" key="1">
    <citation type="submission" date="2019-04" db="EMBL/GenBank/DDBJ databases">
        <title>Friends and foes A comparative genomics study of 23 Aspergillus species from section Flavi.</title>
        <authorList>
            <consortium name="DOE Joint Genome Institute"/>
            <person name="Kjaerbolling I."/>
            <person name="Vesth T."/>
            <person name="Frisvad J.C."/>
            <person name="Nybo J.L."/>
            <person name="Theobald S."/>
            <person name="Kildgaard S."/>
            <person name="Isbrandt T."/>
            <person name="Kuo A."/>
            <person name="Sato A."/>
            <person name="Lyhne E.K."/>
            <person name="Kogle M.E."/>
            <person name="Wiebenga A."/>
            <person name="Kun R.S."/>
            <person name="Lubbers R.J."/>
            <person name="Makela M.R."/>
            <person name="Barry K."/>
            <person name="Chovatia M."/>
            <person name="Clum A."/>
            <person name="Daum C."/>
            <person name="Haridas S."/>
            <person name="He G."/>
            <person name="LaButti K."/>
            <person name="Lipzen A."/>
            <person name="Mondo S."/>
            <person name="Riley R."/>
            <person name="Salamov A."/>
            <person name="Simmons B.A."/>
            <person name="Magnuson J.K."/>
            <person name="Henrissat B."/>
            <person name="Mortensen U.H."/>
            <person name="Larsen T.O."/>
            <person name="Devries R.P."/>
            <person name="Grigoriev I.V."/>
            <person name="Machida M."/>
            <person name="Baker S.E."/>
            <person name="Andersen M.R."/>
        </authorList>
    </citation>
    <scope>NUCLEOTIDE SEQUENCE [LARGE SCALE GENOMIC DNA]</scope>
    <source>
        <strain evidence="3 4">IBT 18842</strain>
    </source>
</reference>
<dbReference type="Proteomes" id="UP000325780">
    <property type="component" value="Unassembled WGS sequence"/>
</dbReference>
<evidence type="ECO:0000313" key="3">
    <source>
        <dbReference type="EMBL" id="KAE8147341.1"/>
    </source>
</evidence>
<accession>A0A5N6TML8</accession>
<dbReference type="InterPro" id="IPR036397">
    <property type="entry name" value="RNaseH_sf"/>
</dbReference>
<dbReference type="Pfam" id="PF16488">
    <property type="entry name" value="ArgoL2"/>
    <property type="match status" value="1"/>
</dbReference>
<dbReference type="SUPFAM" id="SSF53098">
    <property type="entry name" value="Ribonuclease H-like"/>
    <property type="match status" value="1"/>
</dbReference>
<organism evidence="3 4">
    <name type="scientific">Aspergillus avenaceus</name>
    <dbReference type="NCBI Taxonomy" id="36643"/>
    <lineage>
        <taxon>Eukaryota</taxon>
        <taxon>Fungi</taxon>
        <taxon>Dikarya</taxon>
        <taxon>Ascomycota</taxon>
        <taxon>Pezizomycotina</taxon>
        <taxon>Eurotiomycetes</taxon>
        <taxon>Eurotiomycetidae</taxon>
        <taxon>Eurotiales</taxon>
        <taxon>Aspergillaceae</taxon>
        <taxon>Aspergillus</taxon>
        <taxon>Aspergillus subgen. Circumdati</taxon>
    </lineage>
</organism>
<dbReference type="InterPro" id="IPR032472">
    <property type="entry name" value="ArgoL2"/>
</dbReference>
<dbReference type="Gene3D" id="2.170.260.10">
    <property type="entry name" value="paz domain"/>
    <property type="match status" value="1"/>
</dbReference>
<dbReference type="InterPro" id="IPR014811">
    <property type="entry name" value="ArgoL1"/>
</dbReference>
<dbReference type="Gene3D" id="3.40.50.2300">
    <property type="match status" value="1"/>
</dbReference>
<dbReference type="Pfam" id="PF08699">
    <property type="entry name" value="ArgoL1"/>
    <property type="match status" value="1"/>
</dbReference>
<evidence type="ECO:0000313" key="4">
    <source>
        <dbReference type="Proteomes" id="UP000325780"/>
    </source>
</evidence>
<dbReference type="Gene3D" id="3.30.420.10">
    <property type="entry name" value="Ribonuclease H-like superfamily/Ribonuclease H"/>
    <property type="match status" value="1"/>
</dbReference>
<dbReference type="PROSITE" id="PS50822">
    <property type="entry name" value="PIWI"/>
    <property type="match status" value="1"/>
</dbReference>
<feature type="compositionally biased region" description="Acidic residues" evidence="1">
    <location>
        <begin position="1"/>
        <end position="17"/>
    </location>
</feature>
<dbReference type="SUPFAM" id="SSF101690">
    <property type="entry name" value="PAZ domain"/>
    <property type="match status" value="1"/>
</dbReference>
<feature type="domain" description="Piwi" evidence="2">
    <location>
        <begin position="613"/>
        <end position="938"/>
    </location>
</feature>
<dbReference type="InterPro" id="IPR036085">
    <property type="entry name" value="PAZ_dom_sf"/>
</dbReference>
<dbReference type="SMART" id="SM00950">
    <property type="entry name" value="Piwi"/>
    <property type="match status" value="1"/>
</dbReference>
<dbReference type="Pfam" id="PF16486">
    <property type="entry name" value="ArgoN"/>
    <property type="match status" value="1"/>
</dbReference>
<keyword evidence="4" id="KW-1185">Reference proteome</keyword>
<protein>
    <submittedName>
        <fullName evidence="3">Ribonuclease H-like domain-containing protein</fullName>
    </submittedName>
</protein>
<dbReference type="GO" id="GO:0003676">
    <property type="term" value="F:nucleic acid binding"/>
    <property type="evidence" value="ECO:0007669"/>
    <property type="project" value="InterPro"/>
</dbReference>
<feature type="region of interest" description="Disordered" evidence="1">
    <location>
        <begin position="1"/>
        <end position="45"/>
    </location>
</feature>
<dbReference type="InterPro" id="IPR045246">
    <property type="entry name" value="Piwi_ago-like"/>
</dbReference>
<evidence type="ECO:0000259" key="2">
    <source>
        <dbReference type="PROSITE" id="PS50822"/>
    </source>
</evidence>
<gene>
    <name evidence="3" type="ORF">BDV25DRAFT_142842</name>
</gene>
<name>A0A5N6TML8_ASPAV</name>
<dbReference type="InterPro" id="IPR012337">
    <property type="entry name" value="RNaseH-like_sf"/>
</dbReference>
<dbReference type="InterPro" id="IPR003165">
    <property type="entry name" value="Piwi"/>
</dbReference>
<sequence length="974" mass="108655">MALDEEEQEEGEEEEEAKEAQDQLSICLPSNGKAPTPDPSVRTAEDAIQKSLSDPLLLRKLQLDSEFPSRPGYGKKGKPVVLWANYFQITPDKDLVLHQYVIDIQPSATGRKRAQVIRLLLESPELAPMTGQVVTDFKSILLSREELSQTGNELALQIIYRDEKEDDPSPDAATYRVHLSHTNTLRVSELIEYLESTNFHRYDDKLHMVQALNILVNHYSKATAGLVSVGAKNNRTFTLSDDTPKFEKVPLAGGLTAIRGFFSSVRLAACRVLVNVNVSNGTFYDSGLLVDLMKRFQHVNGRNSIKLDQFLHNLRGCRLHLPQRKNRRGELIAKPRAIHSLARPGDGTDLPRTEQPQVKFFGAGSKNVKFWLTSHPERSKGKEGTQRDSQAASGRWISVYDFFLEAYNIRDEQPDLPVINIGSRARPSYVLAQVFAILPGQIHNGKLSPRQTQDMIKFAVRPPLQNISSIVTRGRDTVGLDPQRNSVLQLYGISATNELITVNGRILDQPNVLYKGVRVKLTSGSWNMLQAKCTVAGRTLTKWSYLLVSEEGMRDLFPTRESLEPVIKQLGETLVSIGLSVGPISAGRRVQVSNGDITNLDTTLKLAANNLDLLYIILPAKDSPIYPKIKRLCDVGYGLLTVCSVGPKLSAENGRDQYMRNLALKFNLKLGGTNQVVDFRSSIIGEDDTIIVGLDVTHPTNTTSGEDAPSVAGMVASIDKLLGQWPASIQLQSRGRKEEIDNLDVMLKRHLGLWKTKGKHAFYPKNILVYRDGISEGQYSKCLTEELPLMQKACREIYPKDMQAKGLPHFCIIIVSKRHHTRFYATDSNMADRNGNTLPGTIVDRGVTDPHCFSFFLQPHSALQGTTRNAFYFVAYDEIFSQRYGRKLPPGYSNVAEIVHDLTLQMSYLVGRATKSVQICCAARYADLVCDRARCYLEKYYEPSSDNSSVGGSTGPIAADVLVHETLRDTMFYI</sequence>
<dbReference type="InterPro" id="IPR032474">
    <property type="entry name" value="Argonaute_N"/>
</dbReference>